<evidence type="ECO:0000313" key="11">
    <source>
        <dbReference type="Proteomes" id="UP001165413"/>
    </source>
</evidence>
<dbReference type="RefSeq" id="WP_254098721.1">
    <property type="nucleotide sequence ID" value="NZ_JANATA010000003.1"/>
</dbReference>
<evidence type="ECO:0000256" key="2">
    <source>
        <dbReference type="ARBA" id="ARBA00022679"/>
    </source>
</evidence>
<keyword evidence="5 8" id="KW-0460">Magnesium</keyword>
<keyword evidence="1 8" id="KW-0444">Lipid biosynthesis</keyword>
<evidence type="ECO:0000256" key="4">
    <source>
        <dbReference type="ARBA" id="ARBA00022832"/>
    </source>
</evidence>
<comment type="similarity">
    <text evidence="8">Belongs to the P-Pant transferase superfamily. AcpS family.</text>
</comment>
<comment type="function">
    <text evidence="8">Transfers the 4'-phosphopantetheine moiety from coenzyme A to a Ser of acyl-carrier-protein.</text>
</comment>
<sequence length="137" mass="14546">MAIVGLGTDIVQISRFGTINRERPGVAKKVLTSAEFETFAQTAHPQRFLAKRFAAKEAAVKALGTGIGHGVSWQDIWLTHTDKGQPLLQFAGGFAKIALSMGVTSSFISISDEQEYAVATVILEANTAEGSAHGTNI</sequence>
<dbReference type="InterPro" id="IPR002582">
    <property type="entry name" value="ACPS"/>
</dbReference>
<organism evidence="10 11">
    <name type="scientific">Opacimonas viscosa</name>
    <dbReference type="NCBI Taxonomy" id="2961944"/>
    <lineage>
        <taxon>Bacteria</taxon>
        <taxon>Pseudomonadati</taxon>
        <taxon>Pseudomonadota</taxon>
        <taxon>Gammaproteobacteria</taxon>
        <taxon>Alteromonadales</taxon>
        <taxon>Alteromonadaceae</taxon>
        <taxon>Opacimonas</taxon>
    </lineage>
</organism>
<dbReference type="Pfam" id="PF01648">
    <property type="entry name" value="ACPS"/>
    <property type="match status" value="1"/>
</dbReference>
<feature type="binding site" evidence="8">
    <location>
        <position position="57"/>
    </location>
    <ligand>
        <name>Mg(2+)</name>
        <dbReference type="ChEBI" id="CHEBI:18420"/>
    </ligand>
</feature>
<evidence type="ECO:0000256" key="7">
    <source>
        <dbReference type="ARBA" id="ARBA00023160"/>
    </source>
</evidence>
<dbReference type="InterPro" id="IPR037143">
    <property type="entry name" value="4-PPantetheinyl_Trfase_dom_sf"/>
</dbReference>
<dbReference type="HAMAP" id="MF_00101">
    <property type="entry name" value="AcpS"/>
    <property type="match status" value="1"/>
</dbReference>
<comment type="subcellular location">
    <subcellularLocation>
        <location evidence="8">Cytoplasm</location>
    </subcellularLocation>
</comment>
<keyword evidence="2 8" id="KW-0808">Transferase</keyword>
<dbReference type="NCBIfam" id="TIGR00516">
    <property type="entry name" value="acpS"/>
    <property type="match status" value="1"/>
</dbReference>
<dbReference type="EMBL" id="JANATA010000003">
    <property type="protein sequence ID" value="MCP3427901.1"/>
    <property type="molecule type" value="Genomic_DNA"/>
</dbReference>
<reference evidence="10" key="1">
    <citation type="submission" date="2022-07" db="EMBL/GenBank/DDBJ databases">
        <title>Characterization of the Novel Bacterium Alteromonas immobilis LMIT006 and Alteromonas gregis LMIT007.</title>
        <authorList>
            <person name="Lin X."/>
        </authorList>
    </citation>
    <scope>NUCLEOTIDE SEQUENCE</scope>
    <source>
        <strain evidence="10">LMIT007</strain>
    </source>
</reference>
<comment type="caution">
    <text evidence="10">The sequence shown here is derived from an EMBL/GenBank/DDBJ whole genome shotgun (WGS) entry which is preliminary data.</text>
</comment>
<accession>A0AA42BNZ1</accession>
<dbReference type="GO" id="GO:0005737">
    <property type="term" value="C:cytoplasm"/>
    <property type="evidence" value="ECO:0007669"/>
    <property type="project" value="UniProtKB-SubCell"/>
</dbReference>
<feature type="domain" description="4'-phosphopantetheinyl transferase" evidence="9">
    <location>
        <begin position="5"/>
        <end position="120"/>
    </location>
</feature>
<keyword evidence="8" id="KW-0963">Cytoplasm</keyword>
<evidence type="ECO:0000313" key="10">
    <source>
        <dbReference type="EMBL" id="MCP3427901.1"/>
    </source>
</evidence>
<comment type="cofactor">
    <cofactor evidence="8">
        <name>Mg(2+)</name>
        <dbReference type="ChEBI" id="CHEBI:18420"/>
    </cofactor>
</comment>
<evidence type="ECO:0000256" key="6">
    <source>
        <dbReference type="ARBA" id="ARBA00023098"/>
    </source>
</evidence>
<dbReference type="Proteomes" id="UP001165413">
    <property type="component" value="Unassembled WGS sequence"/>
</dbReference>
<keyword evidence="4 8" id="KW-0276">Fatty acid metabolism</keyword>
<keyword evidence="11" id="KW-1185">Reference proteome</keyword>
<dbReference type="NCBIfam" id="TIGR00556">
    <property type="entry name" value="pantethn_trn"/>
    <property type="match status" value="1"/>
</dbReference>
<keyword evidence="7 8" id="KW-0275">Fatty acid biosynthesis</keyword>
<name>A0AA42BNZ1_9ALTE</name>
<dbReference type="Gene3D" id="3.90.470.20">
    <property type="entry name" value="4'-phosphopantetheinyl transferase domain"/>
    <property type="match status" value="1"/>
</dbReference>
<dbReference type="SUPFAM" id="SSF56214">
    <property type="entry name" value="4'-phosphopantetheinyl transferase"/>
    <property type="match status" value="1"/>
</dbReference>
<keyword evidence="6 8" id="KW-0443">Lipid metabolism</keyword>
<gene>
    <name evidence="8 10" type="primary">acpS</name>
    <name evidence="10" type="ORF">NLF92_02955</name>
</gene>
<evidence type="ECO:0000256" key="3">
    <source>
        <dbReference type="ARBA" id="ARBA00022723"/>
    </source>
</evidence>
<dbReference type="InterPro" id="IPR008278">
    <property type="entry name" value="4-PPantetheinyl_Trfase_dom"/>
</dbReference>
<dbReference type="GO" id="GO:0000287">
    <property type="term" value="F:magnesium ion binding"/>
    <property type="evidence" value="ECO:0007669"/>
    <property type="project" value="UniProtKB-UniRule"/>
</dbReference>
<dbReference type="AlphaFoldDB" id="A0AA42BNZ1"/>
<dbReference type="GO" id="GO:0006633">
    <property type="term" value="P:fatty acid biosynthetic process"/>
    <property type="evidence" value="ECO:0007669"/>
    <property type="project" value="UniProtKB-UniRule"/>
</dbReference>
<evidence type="ECO:0000256" key="1">
    <source>
        <dbReference type="ARBA" id="ARBA00022516"/>
    </source>
</evidence>
<keyword evidence="3 8" id="KW-0479">Metal-binding</keyword>
<evidence type="ECO:0000256" key="8">
    <source>
        <dbReference type="HAMAP-Rule" id="MF_00101"/>
    </source>
</evidence>
<proteinExistence type="inferred from homology"/>
<dbReference type="InterPro" id="IPR004568">
    <property type="entry name" value="Ppantetheine-prot_Trfase_dom"/>
</dbReference>
<evidence type="ECO:0000256" key="5">
    <source>
        <dbReference type="ARBA" id="ARBA00022842"/>
    </source>
</evidence>
<evidence type="ECO:0000259" key="9">
    <source>
        <dbReference type="Pfam" id="PF01648"/>
    </source>
</evidence>
<dbReference type="GO" id="GO:0008897">
    <property type="term" value="F:holo-[acyl-carrier-protein] synthase activity"/>
    <property type="evidence" value="ECO:0007669"/>
    <property type="project" value="UniProtKB-UniRule"/>
</dbReference>
<dbReference type="EC" id="2.7.8.7" evidence="8"/>
<feature type="binding site" evidence="8">
    <location>
        <position position="9"/>
    </location>
    <ligand>
        <name>Mg(2+)</name>
        <dbReference type="ChEBI" id="CHEBI:18420"/>
    </ligand>
</feature>
<comment type="catalytic activity">
    <reaction evidence="8">
        <text>apo-[ACP] + CoA = holo-[ACP] + adenosine 3',5'-bisphosphate + H(+)</text>
        <dbReference type="Rhea" id="RHEA:12068"/>
        <dbReference type="Rhea" id="RHEA-COMP:9685"/>
        <dbReference type="Rhea" id="RHEA-COMP:9690"/>
        <dbReference type="ChEBI" id="CHEBI:15378"/>
        <dbReference type="ChEBI" id="CHEBI:29999"/>
        <dbReference type="ChEBI" id="CHEBI:57287"/>
        <dbReference type="ChEBI" id="CHEBI:58343"/>
        <dbReference type="ChEBI" id="CHEBI:64479"/>
        <dbReference type="EC" id="2.7.8.7"/>
    </reaction>
</comment>
<protein>
    <recommendedName>
        <fullName evidence="8">Holo-[acyl-carrier-protein] synthase</fullName>
        <shortName evidence="8">Holo-ACP synthase</shortName>
        <ecNumber evidence="8">2.7.8.7</ecNumber>
    </recommendedName>
    <alternativeName>
        <fullName evidence="8">4'-phosphopantetheinyl transferase AcpS</fullName>
    </alternativeName>
</protein>